<feature type="non-terminal residue" evidence="1">
    <location>
        <position position="1"/>
    </location>
</feature>
<sequence>TKKKAKYQTLENKVKLLKNKKSQFEEKNCQRRHNLQILIDQL</sequence>
<proteinExistence type="predicted"/>
<gene>
    <name evidence="1" type="ORF">DHETER_LOCUS3420</name>
</gene>
<protein>
    <submittedName>
        <fullName evidence="1">6540_t:CDS:1</fullName>
    </submittedName>
</protein>
<organism evidence="1 2">
    <name type="scientific">Dentiscutata heterogama</name>
    <dbReference type="NCBI Taxonomy" id="1316150"/>
    <lineage>
        <taxon>Eukaryota</taxon>
        <taxon>Fungi</taxon>
        <taxon>Fungi incertae sedis</taxon>
        <taxon>Mucoromycota</taxon>
        <taxon>Glomeromycotina</taxon>
        <taxon>Glomeromycetes</taxon>
        <taxon>Diversisporales</taxon>
        <taxon>Gigasporaceae</taxon>
        <taxon>Dentiscutata</taxon>
    </lineage>
</organism>
<dbReference type="EMBL" id="CAJVPU010002930">
    <property type="protein sequence ID" value="CAG8510168.1"/>
    <property type="molecule type" value="Genomic_DNA"/>
</dbReference>
<name>A0ACA9L868_9GLOM</name>
<dbReference type="Proteomes" id="UP000789702">
    <property type="component" value="Unassembled WGS sequence"/>
</dbReference>
<comment type="caution">
    <text evidence="1">The sequence shown here is derived from an EMBL/GenBank/DDBJ whole genome shotgun (WGS) entry which is preliminary data.</text>
</comment>
<evidence type="ECO:0000313" key="1">
    <source>
        <dbReference type="EMBL" id="CAG8510168.1"/>
    </source>
</evidence>
<reference evidence="1" key="1">
    <citation type="submission" date="2021-06" db="EMBL/GenBank/DDBJ databases">
        <authorList>
            <person name="Kallberg Y."/>
            <person name="Tangrot J."/>
            <person name="Rosling A."/>
        </authorList>
    </citation>
    <scope>NUCLEOTIDE SEQUENCE</scope>
    <source>
        <strain evidence="1">IL203A</strain>
    </source>
</reference>
<evidence type="ECO:0000313" key="2">
    <source>
        <dbReference type="Proteomes" id="UP000789702"/>
    </source>
</evidence>
<keyword evidence="2" id="KW-1185">Reference proteome</keyword>
<accession>A0ACA9L868</accession>